<evidence type="ECO:0000313" key="2">
    <source>
        <dbReference type="EMBL" id="MFD0897325.1"/>
    </source>
</evidence>
<sequence length="54" mass="5829">MIAWIKLNVARFVLLIGLALIVAASFFINLPLGLFITGLFLVIIASVSIISEGR</sequence>
<comment type="caution">
    <text evidence="2">The sequence shown here is derived from an EMBL/GenBank/DDBJ whole genome shotgun (WGS) entry which is preliminary data.</text>
</comment>
<proteinExistence type="predicted"/>
<organism evidence="2 3">
    <name type="scientific">Loigolactobacillus binensis</name>
    <dbReference type="NCBI Taxonomy" id="2559922"/>
    <lineage>
        <taxon>Bacteria</taxon>
        <taxon>Bacillati</taxon>
        <taxon>Bacillota</taxon>
        <taxon>Bacilli</taxon>
        <taxon>Lactobacillales</taxon>
        <taxon>Lactobacillaceae</taxon>
        <taxon>Loigolactobacillus</taxon>
    </lineage>
</organism>
<evidence type="ECO:0000313" key="3">
    <source>
        <dbReference type="Proteomes" id="UP001597104"/>
    </source>
</evidence>
<accession>A0ABW3EC92</accession>
<reference evidence="3" key="1">
    <citation type="journal article" date="2019" name="Int. J. Syst. Evol. Microbiol.">
        <title>The Global Catalogue of Microorganisms (GCM) 10K type strain sequencing project: providing services to taxonomists for standard genome sequencing and annotation.</title>
        <authorList>
            <consortium name="The Broad Institute Genomics Platform"/>
            <consortium name="The Broad Institute Genome Sequencing Center for Infectious Disease"/>
            <person name="Wu L."/>
            <person name="Ma J."/>
        </authorList>
    </citation>
    <scope>NUCLEOTIDE SEQUENCE [LARGE SCALE GENOMIC DNA]</scope>
    <source>
        <strain evidence="3">CCM 8925</strain>
    </source>
</reference>
<keyword evidence="1" id="KW-1133">Transmembrane helix</keyword>
<keyword evidence="1" id="KW-0812">Transmembrane</keyword>
<dbReference type="Proteomes" id="UP001597104">
    <property type="component" value="Unassembled WGS sequence"/>
</dbReference>
<keyword evidence="3" id="KW-1185">Reference proteome</keyword>
<evidence type="ECO:0000256" key="1">
    <source>
        <dbReference type="SAM" id="Phobius"/>
    </source>
</evidence>
<name>A0ABW3EC92_9LACO</name>
<feature type="transmembrane region" description="Helical" evidence="1">
    <location>
        <begin position="34"/>
        <end position="51"/>
    </location>
</feature>
<keyword evidence="1" id="KW-0472">Membrane</keyword>
<feature type="transmembrane region" description="Helical" evidence="1">
    <location>
        <begin position="12"/>
        <end position="28"/>
    </location>
</feature>
<dbReference type="EMBL" id="JBHTIO010000032">
    <property type="protein sequence ID" value="MFD0897325.1"/>
    <property type="molecule type" value="Genomic_DNA"/>
</dbReference>
<protein>
    <submittedName>
        <fullName evidence="2">Uncharacterized protein</fullName>
    </submittedName>
</protein>
<dbReference type="RefSeq" id="WP_171001835.1">
    <property type="nucleotide sequence ID" value="NZ_BJDN01000006.1"/>
</dbReference>
<gene>
    <name evidence="2" type="ORF">ACFQZ7_06180</name>
</gene>